<feature type="region of interest" description="Disordered" evidence="5">
    <location>
        <begin position="641"/>
        <end position="679"/>
    </location>
</feature>
<evidence type="ECO:0000256" key="5">
    <source>
        <dbReference type="SAM" id="MobiDB-lite"/>
    </source>
</evidence>
<reference evidence="7 8" key="1">
    <citation type="submission" date="2020-07" db="EMBL/GenBank/DDBJ databases">
        <title>Metarhizium humberi genome.</title>
        <authorList>
            <person name="Lysoe E."/>
        </authorList>
    </citation>
    <scope>NUCLEOTIDE SEQUENCE [LARGE SCALE GENOMIC DNA]</scope>
    <source>
        <strain evidence="7 8">ESALQ1638</strain>
    </source>
</reference>
<evidence type="ECO:0000256" key="1">
    <source>
        <dbReference type="ARBA" id="ARBA00004305"/>
    </source>
</evidence>
<comment type="similarity">
    <text evidence="4">Belongs to the complex I LYR family. SDHAF1 subfamily.</text>
</comment>
<dbReference type="Pfam" id="PF05347">
    <property type="entry name" value="Complex1_LYR"/>
    <property type="match status" value="1"/>
</dbReference>
<proteinExistence type="inferred from homology"/>
<evidence type="ECO:0000256" key="3">
    <source>
        <dbReference type="ARBA" id="ARBA00023186"/>
    </source>
</evidence>
<accession>A0A9P8S576</accession>
<dbReference type="InterPro" id="IPR045295">
    <property type="entry name" value="Complex1_LYR_SDHAF1_LYRM8"/>
</dbReference>
<dbReference type="Proteomes" id="UP000764110">
    <property type="component" value="Unassembled WGS sequence"/>
</dbReference>
<evidence type="ECO:0000256" key="4">
    <source>
        <dbReference type="ARBA" id="ARBA00025715"/>
    </source>
</evidence>
<feature type="compositionally biased region" description="Polar residues" evidence="5">
    <location>
        <begin position="773"/>
        <end position="782"/>
    </location>
</feature>
<comment type="subcellular location">
    <subcellularLocation>
        <location evidence="1">Mitochondrion matrix</location>
    </subcellularLocation>
</comment>
<dbReference type="AlphaFoldDB" id="A0A9P8S576"/>
<evidence type="ECO:0000259" key="6">
    <source>
        <dbReference type="Pfam" id="PF05347"/>
    </source>
</evidence>
<keyword evidence="8" id="KW-1185">Reference proteome</keyword>
<feature type="region of interest" description="Disordered" evidence="5">
    <location>
        <begin position="254"/>
        <end position="295"/>
    </location>
</feature>
<evidence type="ECO:0000256" key="2">
    <source>
        <dbReference type="ARBA" id="ARBA00023128"/>
    </source>
</evidence>
<evidence type="ECO:0000313" key="8">
    <source>
        <dbReference type="Proteomes" id="UP000764110"/>
    </source>
</evidence>
<protein>
    <recommendedName>
        <fullName evidence="6">Complex 1 LYR protein domain-containing protein</fullName>
    </recommendedName>
</protein>
<feature type="compositionally biased region" description="Polar residues" evidence="5">
    <location>
        <begin position="666"/>
        <end position="678"/>
    </location>
</feature>
<dbReference type="PANTHER" id="PTHR13675">
    <property type="entry name" value="LYR MOTIF-CONTAINING PROTEIN 2"/>
    <property type="match status" value="1"/>
</dbReference>
<feature type="compositionally biased region" description="Basic and acidic residues" evidence="5">
    <location>
        <begin position="205"/>
        <end position="224"/>
    </location>
</feature>
<feature type="region of interest" description="Disordered" evidence="5">
    <location>
        <begin position="76"/>
        <end position="97"/>
    </location>
</feature>
<feature type="compositionally biased region" description="Low complexity" evidence="5">
    <location>
        <begin position="259"/>
        <end position="280"/>
    </location>
</feature>
<dbReference type="PANTHER" id="PTHR13675:SF1">
    <property type="entry name" value="SUCCINATE DEHYDROGENASE ASSEMBLY FACTOR 1, MITOCHONDRIAL"/>
    <property type="match status" value="1"/>
</dbReference>
<feature type="region of interest" description="Disordered" evidence="5">
    <location>
        <begin position="710"/>
        <end position="783"/>
    </location>
</feature>
<keyword evidence="3" id="KW-0143">Chaperone</keyword>
<dbReference type="EMBL" id="JACEFI010000013">
    <property type="protein sequence ID" value="KAH0595336.1"/>
    <property type="molecule type" value="Genomic_DNA"/>
</dbReference>
<sequence>MRLSGLQKEVLALYRSCLRESRKKPASTRAHFEQFARSEFDRNLRIEKRDFAAIEFLLRKGRRQLDVYSNPGIKDVRKSSQLNPTAPPLSLSTFPGRRHVSRSSIHQGRVVDEVFSSCLSSYQAAHLVHRTSVANVASTVLPPSCSLAEMVPLASIPEANNSLQSTFDTHRPRSRVVFLSRRPGRHRGSVRKSPFTKLFNLGPPKHVEKQDHLRAKDRQGRKDVSPSTLGKIGASPTWIKMSSDVSPNIRQQLHKSESPFDLSSFPEPPSSSKVVESGKPNPHPSTHPVIQHAAPKPPLELSQRRLLVPAQRRPANIRHSLMDAATDFVSPSKRQSVDSALVAAVSRSIAQQLQLVSKYSGRNSPHNDNASRTSSQRYALNGFTRDLEAYANQICAKGKTVNTTPTPPIDAATLHTVSELLPFRPQLRAAGLAVTSKEQAQGVPHYLQQLQPGLPPPPLRRQRGHGRPPAQLDGYNGSRPSQSTGTEISFAQSQDIDEFRYALIDEVPPRKKKHRLRKKRPTRRCLPCFPVEEDLTTDPDWAHFRVPSARPKVLEKKPVKELRQNRPAKVHPPGYLAQEYVGSDRHSPYQKSTAQEVGSTAVDETTYQWDRPNFITTGRRHSMTMPKPKARNEECYVGHRHMHGRDSQHRVGKNSTAVLNNNNNNTLYTGNGVRNSRQVGRVPKIEPQSTMAAKPSQPQHNQQVETQFDGQANGQQKRGTDVDPRPPRQRPPQTRRSQKKQPVSQYDSRHIGICCPSSRGVPAKLTARPNIPRRSSSIQGSADSIEVDYDDREISDRDVLRGLHVAASAACNEEIDAFVRNKTGLRIRRFLADLMALETLTASRPGEDGEQHARRRRMEMRKLKQQVRRSREIVMAGGLI</sequence>
<dbReference type="GO" id="GO:0005759">
    <property type="term" value="C:mitochondrial matrix"/>
    <property type="evidence" value="ECO:0007669"/>
    <property type="project" value="UniProtKB-SubCell"/>
</dbReference>
<keyword evidence="2" id="KW-0496">Mitochondrion</keyword>
<feature type="region of interest" description="Disordered" evidence="5">
    <location>
        <begin position="184"/>
        <end position="235"/>
    </location>
</feature>
<dbReference type="CDD" id="cd20268">
    <property type="entry name" value="Complex1_LYR_SDHAF1_LYRM8"/>
    <property type="match status" value="1"/>
</dbReference>
<evidence type="ECO:0000313" key="7">
    <source>
        <dbReference type="EMBL" id="KAH0595336.1"/>
    </source>
</evidence>
<dbReference type="InterPro" id="IPR008011">
    <property type="entry name" value="Complex1_LYR_dom"/>
</dbReference>
<gene>
    <name evidence="7" type="ORF">MHUMG1_07087</name>
</gene>
<name>A0A9P8S576_9HYPO</name>
<feature type="domain" description="Complex 1 LYR protein" evidence="6">
    <location>
        <begin position="8"/>
        <end position="67"/>
    </location>
</feature>
<comment type="caution">
    <text evidence="7">The sequence shown here is derived from an EMBL/GenBank/DDBJ whole genome shotgun (WGS) entry which is preliminary data.</text>
</comment>
<feature type="region of interest" description="Disordered" evidence="5">
    <location>
        <begin position="448"/>
        <end position="487"/>
    </location>
</feature>
<feature type="compositionally biased region" description="Polar residues" evidence="5">
    <location>
        <begin position="478"/>
        <end position="487"/>
    </location>
</feature>
<organism evidence="7 8">
    <name type="scientific">Metarhizium humberi</name>
    <dbReference type="NCBI Taxonomy" id="2596975"/>
    <lineage>
        <taxon>Eukaryota</taxon>
        <taxon>Fungi</taxon>
        <taxon>Dikarya</taxon>
        <taxon>Ascomycota</taxon>
        <taxon>Pezizomycotina</taxon>
        <taxon>Sordariomycetes</taxon>
        <taxon>Hypocreomycetidae</taxon>
        <taxon>Hypocreales</taxon>
        <taxon>Clavicipitaceae</taxon>
        <taxon>Metarhizium</taxon>
    </lineage>
</organism>
<dbReference type="GO" id="GO:0034553">
    <property type="term" value="P:mitochondrial respiratory chain complex II assembly"/>
    <property type="evidence" value="ECO:0007669"/>
    <property type="project" value="InterPro"/>
</dbReference>